<dbReference type="InterPro" id="IPR045834">
    <property type="entry name" value="Csd3_N2"/>
</dbReference>
<evidence type="ECO:0000256" key="3">
    <source>
        <dbReference type="ARBA" id="ARBA00022670"/>
    </source>
</evidence>
<evidence type="ECO:0000256" key="6">
    <source>
        <dbReference type="ARBA" id="ARBA00022833"/>
    </source>
</evidence>
<name>A0ABX7G5I1_9GAMM</name>
<dbReference type="InterPro" id="IPR016047">
    <property type="entry name" value="M23ase_b-sheet_dom"/>
</dbReference>
<dbReference type="EMBL" id="CP069213">
    <property type="protein sequence ID" value="QRH02597.1"/>
    <property type="molecule type" value="Genomic_DNA"/>
</dbReference>
<comment type="subcellular location">
    <subcellularLocation>
        <location evidence="2">Cell envelope</location>
    </subcellularLocation>
</comment>
<dbReference type="Gene3D" id="2.70.70.10">
    <property type="entry name" value="Glucose Permease (Domain IIA)"/>
    <property type="match status" value="1"/>
</dbReference>
<dbReference type="CDD" id="cd12797">
    <property type="entry name" value="M23_peptidase"/>
    <property type="match status" value="1"/>
</dbReference>
<keyword evidence="7" id="KW-0482">Metalloprotease</keyword>
<dbReference type="InterPro" id="IPR007340">
    <property type="entry name" value="LysM_Opacity-associatedA"/>
</dbReference>
<dbReference type="PANTHER" id="PTHR21666:SF288">
    <property type="entry name" value="CELL DIVISION PROTEIN YTFB"/>
    <property type="match status" value="1"/>
</dbReference>
<reference evidence="12 13" key="1">
    <citation type="journal article" date="2012" name="Antonie Van Leeuwenhoek">
        <title>Shewanella litorisediminis sp. nov., a gammaproteobacterium isolated from a tidal flat sediment.</title>
        <authorList>
            <person name="Lee M.H."/>
            <person name="Yoon J.H."/>
        </authorList>
    </citation>
    <scope>NUCLEOTIDE SEQUENCE [LARGE SCALE GENOMIC DNA]</scope>
    <source>
        <strain evidence="12 13">SMK1-12</strain>
    </source>
</reference>
<feature type="domain" description="M23ase beta-sheet core" evidence="8">
    <location>
        <begin position="320"/>
        <end position="414"/>
    </location>
</feature>
<protein>
    <submittedName>
        <fullName evidence="12">Peptidoglycan DD-metalloendopeptidase family protein</fullName>
    </submittedName>
</protein>
<evidence type="ECO:0000259" key="11">
    <source>
        <dbReference type="Pfam" id="PF19425"/>
    </source>
</evidence>
<evidence type="ECO:0000256" key="7">
    <source>
        <dbReference type="ARBA" id="ARBA00023049"/>
    </source>
</evidence>
<feature type="domain" description="Opacity-associated protein A-like N-terminal" evidence="10">
    <location>
        <begin position="7"/>
        <end position="34"/>
    </location>
</feature>
<keyword evidence="4" id="KW-0479">Metal-binding</keyword>
<feature type="domain" description="Opacity-associated protein A LysM-like" evidence="9">
    <location>
        <begin position="100"/>
        <end position="165"/>
    </location>
</feature>
<evidence type="ECO:0000256" key="4">
    <source>
        <dbReference type="ARBA" id="ARBA00022723"/>
    </source>
</evidence>
<dbReference type="Pfam" id="PF19425">
    <property type="entry name" value="Csd3_N2"/>
    <property type="match status" value="1"/>
</dbReference>
<dbReference type="InterPro" id="IPR050570">
    <property type="entry name" value="Cell_wall_metabolism_enzyme"/>
</dbReference>
<dbReference type="InterPro" id="IPR013731">
    <property type="entry name" value="OapA_N"/>
</dbReference>
<dbReference type="Pfam" id="PF01551">
    <property type="entry name" value="Peptidase_M23"/>
    <property type="match status" value="1"/>
</dbReference>
<proteinExistence type="predicted"/>
<evidence type="ECO:0000259" key="9">
    <source>
        <dbReference type="Pfam" id="PF04225"/>
    </source>
</evidence>
<comment type="cofactor">
    <cofactor evidence="1">
        <name>Zn(2+)</name>
        <dbReference type="ChEBI" id="CHEBI:29105"/>
    </cofactor>
</comment>
<keyword evidence="3" id="KW-0645">Protease</keyword>
<dbReference type="Pfam" id="PF04225">
    <property type="entry name" value="LysM_OapA"/>
    <property type="match status" value="1"/>
</dbReference>
<keyword evidence="6" id="KW-0862">Zinc</keyword>
<dbReference type="SUPFAM" id="SSF51261">
    <property type="entry name" value="Duplicated hybrid motif"/>
    <property type="match status" value="1"/>
</dbReference>
<sequence>MTKVITLLKLLPKKHQVILSILLLLTTVTLFFPSEDAEASRQSPLANDNIDFTLPLSQRTPTPPLGQASDINIAAPNGESEQEALPSAKSSAVPSNREVEHFEVSRGDTLAALFQRAGLSSRDVYEITRLPEAKSNLLKILPGEEIVIMKDDKGEFAELSYRIDGISTLTVQRTESGYSERIDVKQLTTRTDFAQGKIFSNFWTAAVDAGLNSGQIMDLATVFGWDIDFAQDLQKGDTFALLYEKHYADGEFVRNGAILAAEFINDGKRYTAVRYEDGNYYSESGQSMRKAFLRSPVDFNYVSSNFNPKRLHPVTGQVKAHRGVDYVAAIGTPIKAAGAGKVIEAGYNQYNGNYVFIRHNGTYTTKYLHLNKRRVKKGDSVKQGQIIGTLGKTGRVTGAHLHYEFIVNGVHRNPRTVDLPKAESISKKELAKFSRISKGLMAKISFNKQQQLAMAPEGKQTP</sequence>
<keyword evidence="13" id="KW-1185">Reference proteome</keyword>
<evidence type="ECO:0000256" key="5">
    <source>
        <dbReference type="ARBA" id="ARBA00022801"/>
    </source>
</evidence>
<evidence type="ECO:0000256" key="1">
    <source>
        <dbReference type="ARBA" id="ARBA00001947"/>
    </source>
</evidence>
<evidence type="ECO:0000256" key="2">
    <source>
        <dbReference type="ARBA" id="ARBA00004196"/>
    </source>
</evidence>
<dbReference type="Proteomes" id="UP000596252">
    <property type="component" value="Chromosome"/>
</dbReference>
<dbReference type="Gene3D" id="3.10.450.350">
    <property type="match status" value="2"/>
</dbReference>
<organism evidence="12 13">
    <name type="scientific">Shewanella litorisediminis</name>
    <dbReference type="NCBI Taxonomy" id="1173586"/>
    <lineage>
        <taxon>Bacteria</taxon>
        <taxon>Pseudomonadati</taxon>
        <taxon>Pseudomonadota</taxon>
        <taxon>Gammaproteobacteria</taxon>
        <taxon>Alteromonadales</taxon>
        <taxon>Shewanellaceae</taxon>
        <taxon>Shewanella</taxon>
    </lineage>
</organism>
<keyword evidence="5" id="KW-0378">Hydrolase</keyword>
<evidence type="ECO:0000259" key="8">
    <source>
        <dbReference type="Pfam" id="PF01551"/>
    </source>
</evidence>
<feature type="domain" description="Csd3-like second N-terminal" evidence="11">
    <location>
        <begin position="193"/>
        <end position="308"/>
    </location>
</feature>
<accession>A0ABX7G5I1</accession>
<dbReference type="RefSeq" id="WP_203326194.1">
    <property type="nucleotide sequence ID" value="NZ_CP069213.1"/>
</dbReference>
<evidence type="ECO:0000313" key="12">
    <source>
        <dbReference type="EMBL" id="QRH02597.1"/>
    </source>
</evidence>
<evidence type="ECO:0000259" key="10">
    <source>
        <dbReference type="Pfam" id="PF08525"/>
    </source>
</evidence>
<dbReference type="Pfam" id="PF08525">
    <property type="entry name" value="OapA_N"/>
    <property type="match status" value="1"/>
</dbReference>
<gene>
    <name evidence="12" type="ORF">JQC75_04015</name>
</gene>
<dbReference type="PANTHER" id="PTHR21666">
    <property type="entry name" value="PEPTIDASE-RELATED"/>
    <property type="match status" value="1"/>
</dbReference>
<dbReference type="InterPro" id="IPR011055">
    <property type="entry name" value="Dup_hybrid_motif"/>
</dbReference>
<evidence type="ECO:0000313" key="13">
    <source>
        <dbReference type="Proteomes" id="UP000596252"/>
    </source>
</evidence>